<dbReference type="PANTHER" id="PTHR44307">
    <property type="entry name" value="PHOSPHOETHANOLAMINE METHYLTRANSFERASE"/>
    <property type="match status" value="1"/>
</dbReference>
<name>A0ABV2YPQ5_9ACTN</name>
<dbReference type="GO" id="GO:0032259">
    <property type="term" value="P:methylation"/>
    <property type="evidence" value="ECO:0007669"/>
    <property type="project" value="UniProtKB-KW"/>
</dbReference>
<evidence type="ECO:0000256" key="4">
    <source>
        <dbReference type="ARBA" id="ARBA00025707"/>
    </source>
</evidence>
<gene>
    <name evidence="7" type="ORF">AB0E65_26400</name>
</gene>
<dbReference type="EC" id="2.1.-.-" evidence="7"/>
<dbReference type="CDD" id="cd02440">
    <property type="entry name" value="AdoMet_MTases"/>
    <property type="match status" value="1"/>
</dbReference>
<organism evidence="7 8">
    <name type="scientific">Streptomyces fragilis</name>
    <dbReference type="NCBI Taxonomy" id="67301"/>
    <lineage>
        <taxon>Bacteria</taxon>
        <taxon>Bacillati</taxon>
        <taxon>Actinomycetota</taxon>
        <taxon>Actinomycetes</taxon>
        <taxon>Kitasatosporales</taxon>
        <taxon>Streptomycetaceae</taxon>
        <taxon>Streptomyces</taxon>
    </lineage>
</organism>
<evidence type="ECO:0000259" key="6">
    <source>
        <dbReference type="Pfam" id="PF13649"/>
    </source>
</evidence>
<keyword evidence="8" id="KW-1185">Reference proteome</keyword>
<dbReference type="PANTHER" id="PTHR44307:SF2">
    <property type="entry name" value="PHOSPHOETHANOLAMINE METHYLTRANSFERASE ISOFORM X1"/>
    <property type="match status" value="1"/>
</dbReference>
<comment type="pathway">
    <text evidence="1">Lipid metabolism.</text>
</comment>
<dbReference type="EMBL" id="JBEZUR010000067">
    <property type="protein sequence ID" value="MEU3557711.1"/>
    <property type="molecule type" value="Genomic_DNA"/>
</dbReference>
<dbReference type="Proteomes" id="UP001550850">
    <property type="component" value="Unassembled WGS sequence"/>
</dbReference>
<comment type="catalytic activity">
    <reaction evidence="5">
        <text>phosphoethanolamine + S-adenosyl-L-methionine = N-methylethanolamine phosphate + S-adenosyl-L-homocysteine + H(+)</text>
        <dbReference type="Rhea" id="RHEA:20365"/>
        <dbReference type="ChEBI" id="CHEBI:15378"/>
        <dbReference type="ChEBI" id="CHEBI:57781"/>
        <dbReference type="ChEBI" id="CHEBI:57856"/>
        <dbReference type="ChEBI" id="CHEBI:58190"/>
        <dbReference type="ChEBI" id="CHEBI:59789"/>
        <dbReference type="EC" id="2.1.1.103"/>
    </reaction>
    <physiologicalReaction direction="left-to-right" evidence="5">
        <dbReference type="Rhea" id="RHEA:20366"/>
    </physiologicalReaction>
</comment>
<evidence type="ECO:0000256" key="5">
    <source>
        <dbReference type="ARBA" id="ARBA00047622"/>
    </source>
</evidence>
<comment type="caution">
    <text evidence="7">The sequence shown here is derived from an EMBL/GenBank/DDBJ whole genome shotgun (WGS) entry which is preliminary data.</text>
</comment>
<evidence type="ECO:0000313" key="8">
    <source>
        <dbReference type="Proteomes" id="UP001550850"/>
    </source>
</evidence>
<evidence type="ECO:0000256" key="3">
    <source>
        <dbReference type="ARBA" id="ARBA00022679"/>
    </source>
</evidence>
<keyword evidence="2 7" id="KW-0489">Methyltransferase</keyword>
<evidence type="ECO:0000256" key="2">
    <source>
        <dbReference type="ARBA" id="ARBA00022603"/>
    </source>
</evidence>
<dbReference type="SUPFAM" id="SSF53335">
    <property type="entry name" value="S-adenosyl-L-methionine-dependent methyltransferases"/>
    <property type="match status" value="1"/>
</dbReference>
<dbReference type="InterPro" id="IPR041698">
    <property type="entry name" value="Methyltransf_25"/>
</dbReference>
<accession>A0ABV2YPQ5</accession>
<reference evidence="7 8" key="1">
    <citation type="submission" date="2024-06" db="EMBL/GenBank/DDBJ databases">
        <title>The Natural Products Discovery Center: Release of the First 8490 Sequenced Strains for Exploring Actinobacteria Biosynthetic Diversity.</title>
        <authorList>
            <person name="Kalkreuter E."/>
            <person name="Kautsar S.A."/>
            <person name="Yang D."/>
            <person name="Bader C.D."/>
            <person name="Teijaro C.N."/>
            <person name="Fluegel L."/>
            <person name="Davis C.M."/>
            <person name="Simpson J.R."/>
            <person name="Lauterbach L."/>
            <person name="Steele A.D."/>
            <person name="Gui C."/>
            <person name="Meng S."/>
            <person name="Li G."/>
            <person name="Viehrig K."/>
            <person name="Ye F."/>
            <person name="Su P."/>
            <person name="Kiefer A.F."/>
            <person name="Nichols A."/>
            <person name="Cepeda A.J."/>
            <person name="Yan W."/>
            <person name="Fan B."/>
            <person name="Jiang Y."/>
            <person name="Adhikari A."/>
            <person name="Zheng C.-J."/>
            <person name="Schuster L."/>
            <person name="Cowan T.M."/>
            <person name="Smanski M.J."/>
            <person name="Chevrette M.G."/>
            <person name="De Carvalho L.P.S."/>
            <person name="Shen B."/>
        </authorList>
    </citation>
    <scope>NUCLEOTIDE SEQUENCE [LARGE SCALE GENOMIC DNA]</scope>
    <source>
        <strain evidence="7 8">NPDC038104</strain>
    </source>
</reference>
<dbReference type="RefSeq" id="WP_108953054.1">
    <property type="nucleotide sequence ID" value="NZ_BEVZ01000002.1"/>
</dbReference>
<feature type="domain" description="Methyltransferase" evidence="6">
    <location>
        <begin position="51"/>
        <end position="142"/>
    </location>
</feature>
<sequence length="215" mass="22785">MTDADGSTSRPRPEALFDALGADYEKAFAKAEAHHASLDWLLGRLAPGSKVLDVGSGTGRPTAEVLAAAGHDVLGLDVSPVMVELASRQVPGARFQLADVREAPLEEEAFDAVTVYFSLLQMTRDEQTALVGRVARAVRPGGAVVLATVPVDADDVPHVFMGHPVRVSSFAADGFTELARRAGLTVLEERSALFTPAHPDGEPEPHLYLHCVRGG</sequence>
<keyword evidence="3 7" id="KW-0808">Transferase</keyword>
<dbReference type="GO" id="GO:0008168">
    <property type="term" value="F:methyltransferase activity"/>
    <property type="evidence" value="ECO:0007669"/>
    <property type="project" value="UniProtKB-KW"/>
</dbReference>
<evidence type="ECO:0000313" key="7">
    <source>
        <dbReference type="EMBL" id="MEU3557711.1"/>
    </source>
</evidence>
<evidence type="ECO:0000256" key="1">
    <source>
        <dbReference type="ARBA" id="ARBA00005189"/>
    </source>
</evidence>
<proteinExistence type="predicted"/>
<comment type="pathway">
    <text evidence="4">Phospholipid metabolism.</text>
</comment>
<dbReference type="Pfam" id="PF13649">
    <property type="entry name" value="Methyltransf_25"/>
    <property type="match status" value="1"/>
</dbReference>
<protein>
    <submittedName>
        <fullName evidence="7">Class I SAM-dependent methyltransferase</fullName>
        <ecNumber evidence="7">2.1.-.-</ecNumber>
    </submittedName>
</protein>
<dbReference type="Gene3D" id="3.40.50.150">
    <property type="entry name" value="Vaccinia Virus protein VP39"/>
    <property type="match status" value="1"/>
</dbReference>
<dbReference type="InterPro" id="IPR029063">
    <property type="entry name" value="SAM-dependent_MTases_sf"/>
</dbReference>